<keyword evidence="13" id="KW-1185">Reference proteome</keyword>
<dbReference type="InterPro" id="IPR051793">
    <property type="entry name" value="NADH:flavin_oxidoreductase"/>
</dbReference>
<evidence type="ECO:0000256" key="8">
    <source>
        <dbReference type="ARBA" id="ARBA00023004"/>
    </source>
</evidence>
<evidence type="ECO:0000256" key="2">
    <source>
        <dbReference type="ARBA" id="ARBA00001966"/>
    </source>
</evidence>
<reference evidence="12" key="1">
    <citation type="submission" date="2020-05" db="EMBL/GenBank/DDBJ databases">
        <title>Fertoebacter nigrum gen. nov., sp. nov., a new member of the family Rhodobacteraceae.</title>
        <authorList>
            <person name="Szuroczki S."/>
            <person name="Abbaszade G."/>
            <person name="Buni D."/>
            <person name="Schumann P."/>
            <person name="Toth E."/>
        </authorList>
    </citation>
    <scope>NUCLEOTIDE SEQUENCE</scope>
    <source>
        <strain evidence="12">RG-N-1a</strain>
    </source>
</reference>
<keyword evidence="5" id="KW-0288">FMN</keyword>
<dbReference type="RefSeq" id="WP_152828366.1">
    <property type="nucleotide sequence ID" value="NZ_WHUT02000012.1"/>
</dbReference>
<dbReference type="InterPro" id="IPR001155">
    <property type="entry name" value="OxRdtase_FMN_N"/>
</dbReference>
<dbReference type="PRINTS" id="PR00368">
    <property type="entry name" value="FADPNR"/>
</dbReference>
<comment type="cofactor">
    <cofactor evidence="2">
        <name>[4Fe-4S] cluster</name>
        <dbReference type="ChEBI" id="CHEBI:49883"/>
    </cofactor>
</comment>
<dbReference type="GO" id="GO:0046872">
    <property type="term" value="F:metal ion binding"/>
    <property type="evidence" value="ECO:0007669"/>
    <property type="project" value="UniProtKB-KW"/>
</dbReference>
<proteinExistence type="inferred from homology"/>
<keyword evidence="8" id="KW-0408">Iron</keyword>
<dbReference type="InterPro" id="IPR036188">
    <property type="entry name" value="FAD/NAD-bd_sf"/>
</dbReference>
<comment type="similarity">
    <text evidence="3">In the N-terminal section; belongs to the NADH:flavin oxidoreductase/NADH oxidase family.</text>
</comment>
<dbReference type="Gene3D" id="3.20.20.70">
    <property type="entry name" value="Aldolase class I"/>
    <property type="match status" value="1"/>
</dbReference>
<dbReference type="GO" id="GO:0010181">
    <property type="term" value="F:FMN binding"/>
    <property type="evidence" value="ECO:0007669"/>
    <property type="project" value="InterPro"/>
</dbReference>
<protein>
    <submittedName>
        <fullName evidence="12">FAD-dependent oxidoreductase</fullName>
    </submittedName>
</protein>
<evidence type="ECO:0000313" key="13">
    <source>
        <dbReference type="Proteomes" id="UP000484076"/>
    </source>
</evidence>
<evidence type="ECO:0000256" key="1">
    <source>
        <dbReference type="ARBA" id="ARBA00001917"/>
    </source>
</evidence>
<evidence type="ECO:0000256" key="7">
    <source>
        <dbReference type="ARBA" id="ARBA00023002"/>
    </source>
</evidence>
<organism evidence="12 13">
    <name type="scientific">Fertoeibacter niger</name>
    <dbReference type="NCBI Taxonomy" id="2656921"/>
    <lineage>
        <taxon>Bacteria</taxon>
        <taxon>Pseudomonadati</taxon>
        <taxon>Pseudomonadota</taxon>
        <taxon>Alphaproteobacteria</taxon>
        <taxon>Rhodobacterales</taxon>
        <taxon>Paracoccaceae</taxon>
        <taxon>Fertoeibacter</taxon>
    </lineage>
</organism>
<keyword evidence="6" id="KW-0479">Metal-binding</keyword>
<dbReference type="SUPFAM" id="SSF51395">
    <property type="entry name" value="FMN-linked oxidoreductases"/>
    <property type="match status" value="1"/>
</dbReference>
<comment type="caution">
    <text evidence="12">The sequence shown here is derived from an EMBL/GenBank/DDBJ whole genome shotgun (WGS) entry which is preliminary data.</text>
</comment>
<dbReference type="PANTHER" id="PTHR42917:SF2">
    <property type="entry name" value="2,4-DIENOYL-COA REDUCTASE [(2E)-ENOYL-COA-PRODUCING]"/>
    <property type="match status" value="1"/>
</dbReference>
<keyword evidence="9" id="KW-0411">Iron-sulfur</keyword>
<dbReference type="EMBL" id="WHUT02000012">
    <property type="protein sequence ID" value="NUB46202.1"/>
    <property type="molecule type" value="Genomic_DNA"/>
</dbReference>
<comment type="cofactor">
    <cofactor evidence="1">
        <name>FMN</name>
        <dbReference type="ChEBI" id="CHEBI:58210"/>
    </cofactor>
</comment>
<dbReference type="Pfam" id="PF22620">
    <property type="entry name" value="OYE-like_second_a-b"/>
    <property type="match status" value="1"/>
</dbReference>
<feature type="domain" description="TMADH/DMDH/HD second alpha/beta" evidence="11">
    <location>
        <begin position="516"/>
        <end position="614"/>
    </location>
</feature>
<feature type="domain" description="NADH:flavin oxidoreductase/NADH oxidase N-terminal" evidence="10">
    <location>
        <begin position="10"/>
        <end position="344"/>
    </location>
</feature>
<keyword evidence="7" id="KW-0560">Oxidoreductase</keyword>
<keyword evidence="4" id="KW-0285">Flavoprotein</keyword>
<dbReference type="AlphaFoldDB" id="A0A8X8H4H2"/>
<dbReference type="Gene3D" id="3.40.50.720">
    <property type="entry name" value="NAD(P)-binding Rossmann-like Domain"/>
    <property type="match status" value="1"/>
</dbReference>
<dbReference type="Gene3D" id="3.50.50.60">
    <property type="entry name" value="FAD/NAD(P)-binding domain"/>
    <property type="match status" value="1"/>
</dbReference>
<evidence type="ECO:0000259" key="11">
    <source>
        <dbReference type="Pfam" id="PF22620"/>
    </source>
</evidence>
<dbReference type="PANTHER" id="PTHR42917">
    <property type="entry name" value="2,4-DIENOYL-COA REDUCTASE"/>
    <property type="match status" value="1"/>
</dbReference>
<name>A0A8X8H4H2_9RHOB</name>
<gene>
    <name evidence="12" type="ORF">GEU84_017550</name>
</gene>
<sequence>MTRDPRHDVLFEPIQLGPKTLRNRFWQVPHCNGAGSDKPGFQAMHRGMKAEGGFAAVFTEVCMVAPDSDAMPWVGSKLIDQGDIQNLRMMTEEAHRHGCLAGVELTHGSSFCFNAETRMPNRAPSQIPNEMEGMSSAREMSLRDIRKMQRDHVDAALRAREAGFDLLTVFCGLATVPNYFLYPWNNKRTDEYGGSFENRARFTVELMQMMRAEIKDCAIGIRFPIDTLDAPFGYGDQGIRAEGEGVKFIELLDDLVDYWDINIGTLNWGEDAGSSRFFETNHEAPYTRHAKRVSKKPVINVGRFTDPDVMVKAINSGQCDIIGMARPSIADPFLPNKIRDGRYEDIRECIGCNVCVSRWEKGGPPIWCTQNTTAGEEYRRGWHPEIFVPTRNPEPAVMVVGAGPAGLECAMVLGKRGYETVQLVDAGSAVGGHLNWVTKLPGFGTWKRVVDWRKTQLSLHTHVGIELNTRLSLDDILNYGAQHVIFATGSSWDTTGMSAPIHDYIAGADASKPEIVTPDQYVRDGKAVGKRVVVIDHDAYFMGSAVAIDLAEKGHEVVYLTHNESVGPYLRYTLEEQRVHMKLMELGVKLLPLQFAVSVEGGKVTSVNKWTNEETETAYDSVLMVTWRKSECAIYDQLQAQPERLKEAGITSIHLIGDAHTPGMIAQATFSGARLAREFDTEDPDTHQPFIRERRLIGATEEDYRLGAQTLSAAIGGGR</sequence>
<evidence type="ECO:0000259" key="10">
    <source>
        <dbReference type="Pfam" id="PF00724"/>
    </source>
</evidence>
<evidence type="ECO:0000313" key="12">
    <source>
        <dbReference type="EMBL" id="NUB46202.1"/>
    </source>
</evidence>
<evidence type="ECO:0000256" key="6">
    <source>
        <dbReference type="ARBA" id="ARBA00022723"/>
    </source>
</evidence>
<evidence type="ECO:0000256" key="9">
    <source>
        <dbReference type="ARBA" id="ARBA00023014"/>
    </source>
</evidence>
<dbReference type="Proteomes" id="UP000484076">
    <property type="component" value="Unassembled WGS sequence"/>
</dbReference>
<dbReference type="SUPFAM" id="SSF51905">
    <property type="entry name" value="FAD/NAD(P)-binding domain"/>
    <property type="match status" value="1"/>
</dbReference>
<dbReference type="InterPro" id="IPR054428">
    <property type="entry name" value="TMADH/DMDH/HD_second_a-b"/>
</dbReference>
<evidence type="ECO:0000256" key="5">
    <source>
        <dbReference type="ARBA" id="ARBA00022643"/>
    </source>
</evidence>
<dbReference type="InterPro" id="IPR013785">
    <property type="entry name" value="Aldolase_TIM"/>
</dbReference>
<evidence type="ECO:0000256" key="3">
    <source>
        <dbReference type="ARBA" id="ARBA00011048"/>
    </source>
</evidence>
<dbReference type="GO" id="GO:0016491">
    <property type="term" value="F:oxidoreductase activity"/>
    <property type="evidence" value="ECO:0007669"/>
    <property type="project" value="UniProtKB-KW"/>
</dbReference>
<dbReference type="Pfam" id="PF13450">
    <property type="entry name" value="NAD_binding_8"/>
    <property type="match status" value="1"/>
</dbReference>
<dbReference type="GO" id="GO:0051536">
    <property type="term" value="F:iron-sulfur cluster binding"/>
    <property type="evidence" value="ECO:0007669"/>
    <property type="project" value="UniProtKB-KW"/>
</dbReference>
<dbReference type="Pfam" id="PF00724">
    <property type="entry name" value="Oxidored_FMN"/>
    <property type="match status" value="1"/>
</dbReference>
<accession>A0A8X8H4H2</accession>
<evidence type="ECO:0000256" key="4">
    <source>
        <dbReference type="ARBA" id="ARBA00022630"/>
    </source>
</evidence>
<dbReference type="SUPFAM" id="SSF51971">
    <property type="entry name" value="Nucleotide-binding domain"/>
    <property type="match status" value="1"/>
</dbReference>